<keyword evidence="4" id="KW-0808">Transferase</keyword>
<sequence>MLFVVGVGLKKEHLTDEAKEAISRAEKVYGSERSLTIAEDWIRGKTVVLKKFDADVYRRIEREGEERDVAILSTGDPMVAGLGKFFRNAKIIPGISSVQVALARVKADICDVSVFNAHSQNPEFFGQRNMLILARKGVQLDFPGKKMVILENLESENEKIYEVQDSFTAEENYTIVFVRVKE</sequence>
<dbReference type="InterPro" id="IPR035996">
    <property type="entry name" value="4pyrrol_Methylase_sf"/>
</dbReference>
<evidence type="ECO:0000256" key="2">
    <source>
        <dbReference type="ARBA" id="ARBA00022573"/>
    </source>
</evidence>
<keyword evidence="3 7" id="KW-0489">Methyltransferase</keyword>
<organism evidence="7 8">
    <name type="scientific">Geoglobus acetivorans</name>
    <dbReference type="NCBI Taxonomy" id="565033"/>
    <lineage>
        <taxon>Archaea</taxon>
        <taxon>Methanobacteriati</taxon>
        <taxon>Methanobacteriota</taxon>
        <taxon>Archaeoglobi</taxon>
        <taxon>Archaeoglobales</taxon>
        <taxon>Archaeoglobaceae</taxon>
        <taxon>Geoglobus</taxon>
    </lineage>
</organism>
<dbReference type="InterPro" id="IPR050714">
    <property type="entry name" value="Cobalamin_biosynth_MTase"/>
</dbReference>
<keyword evidence="2" id="KW-0169">Cobalamin biosynthesis</keyword>
<evidence type="ECO:0000256" key="1">
    <source>
        <dbReference type="ARBA" id="ARBA00004953"/>
    </source>
</evidence>
<keyword evidence="5" id="KW-0949">S-adenosyl-L-methionine</keyword>
<dbReference type="InterPro" id="IPR014777">
    <property type="entry name" value="4pyrrole_Mease_sub1"/>
</dbReference>
<comment type="pathway">
    <text evidence="1">Cofactor biosynthesis; adenosylcobalamin biosynthesis.</text>
</comment>
<evidence type="ECO:0000313" key="8">
    <source>
        <dbReference type="Proteomes" id="UP001492541"/>
    </source>
</evidence>
<feature type="domain" description="Tetrapyrrole methylase" evidence="6">
    <location>
        <begin position="1"/>
        <end position="154"/>
    </location>
</feature>
<dbReference type="Gene3D" id="3.30.950.10">
    <property type="entry name" value="Methyltransferase, Cobalt-precorrin-4 Transmethylase, Domain 2"/>
    <property type="match status" value="1"/>
</dbReference>
<dbReference type="Gene3D" id="3.40.1010.10">
    <property type="entry name" value="Cobalt-precorrin-4 Transmethylase, Domain 1"/>
    <property type="match status" value="1"/>
</dbReference>
<dbReference type="GeneID" id="90448396"/>
<gene>
    <name evidence="7" type="ORF">LPQ35_01885</name>
</gene>
<dbReference type="SUPFAM" id="SSF53790">
    <property type="entry name" value="Tetrapyrrole methylase"/>
    <property type="match status" value="1"/>
</dbReference>
<accession>A0ABZ3H3X8</accession>
<name>A0ABZ3H3X8_GEOAI</name>
<dbReference type="GO" id="GO:0008168">
    <property type="term" value="F:methyltransferase activity"/>
    <property type="evidence" value="ECO:0007669"/>
    <property type="project" value="UniProtKB-KW"/>
</dbReference>
<dbReference type="RefSeq" id="WP_193806384.1">
    <property type="nucleotide sequence ID" value="NZ_CP087714.1"/>
</dbReference>
<dbReference type="GO" id="GO:0032259">
    <property type="term" value="P:methylation"/>
    <property type="evidence" value="ECO:0007669"/>
    <property type="project" value="UniProtKB-KW"/>
</dbReference>
<dbReference type="PANTHER" id="PTHR43182:SF1">
    <property type="entry name" value="COBALT-PRECORRIN-7 C(5)-METHYLTRANSFERASE"/>
    <property type="match status" value="1"/>
</dbReference>
<proteinExistence type="predicted"/>
<evidence type="ECO:0000256" key="4">
    <source>
        <dbReference type="ARBA" id="ARBA00022679"/>
    </source>
</evidence>
<keyword evidence="8" id="KW-1185">Reference proteome</keyword>
<evidence type="ECO:0000256" key="3">
    <source>
        <dbReference type="ARBA" id="ARBA00022603"/>
    </source>
</evidence>
<evidence type="ECO:0000259" key="6">
    <source>
        <dbReference type="Pfam" id="PF00590"/>
    </source>
</evidence>
<dbReference type="InterPro" id="IPR014776">
    <property type="entry name" value="4pyrrole_Mease_sub2"/>
</dbReference>
<dbReference type="Proteomes" id="UP001492541">
    <property type="component" value="Chromosome"/>
</dbReference>
<dbReference type="InterPro" id="IPR000878">
    <property type="entry name" value="4pyrrol_Mease"/>
</dbReference>
<dbReference type="Pfam" id="PF00590">
    <property type="entry name" value="TP_methylase"/>
    <property type="match status" value="1"/>
</dbReference>
<dbReference type="EMBL" id="CP087714">
    <property type="protein sequence ID" value="XAT64142.1"/>
    <property type="molecule type" value="Genomic_DNA"/>
</dbReference>
<reference evidence="7 8" key="1">
    <citation type="submission" date="2021-11" db="EMBL/GenBank/DDBJ databases">
        <title>Whole genome of Geoglobus acetivorans.</title>
        <authorList>
            <person name="Liu D."/>
        </authorList>
    </citation>
    <scope>NUCLEOTIDE SEQUENCE [LARGE SCALE GENOMIC DNA]</scope>
    <source>
        <strain evidence="7 8">SBH6</strain>
    </source>
</reference>
<evidence type="ECO:0000256" key="5">
    <source>
        <dbReference type="ARBA" id="ARBA00022691"/>
    </source>
</evidence>
<evidence type="ECO:0000313" key="7">
    <source>
        <dbReference type="EMBL" id="XAT64142.1"/>
    </source>
</evidence>
<dbReference type="PANTHER" id="PTHR43182">
    <property type="entry name" value="COBALT-PRECORRIN-6B C(15)-METHYLTRANSFERASE (DECARBOXYLATING)"/>
    <property type="match status" value="1"/>
</dbReference>
<protein>
    <submittedName>
        <fullName evidence="7">SAM-dependent methyltransferase</fullName>
    </submittedName>
</protein>